<name>A0ABP3B3A0_9FLAO</name>
<dbReference type="Pfam" id="PF20148">
    <property type="entry name" value="DUF6531"/>
    <property type="match status" value="1"/>
</dbReference>
<dbReference type="InterPro" id="IPR022385">
    <property type="entry name" value="Rhs_assc_core"/>
</dbReference>
<feature type="domain" description="Teneurin-like YD-shell" evidence="3">
    <location>
        <begin position="1110"/>
        <end position="1295"/>
    </location>
</feature>
<evidence type="ECO:0000256" key="1">
    <source>
        <dbReference type="ARBA" id="ARBA00022737"/>
    </source>
</evidence>
<dbReference type="InterPro" id="IPR045351">
    <property type="entry name" value="DUF6531"/>
</dbReference>
<keyword evidence="1" id="KW-0677">Repeat</keyword>
<dbReference type="EMBL" id="ARZX01000027">
    <property type="protein sequence ID" value="EWH11475.1"/>
    <property type="molecule type" value="Genomic_DNA"/>
</dbReference>
<dbReference type="RefSeq" id="WP_051456138.1">
    <property type="nucleotide sequence ID" value="NZ_ARZX01000027.1"/>
</dbReference>
<protein>
    <submittedName>
        <fullName evidence="4">RHS repeat-associated core domain</fullName>
    </submittedName>
</protein>
<dbReference type="Pfam" id="PF05593">
    <property type="entry name" value="RHS_repeat"/>
    <property type="match status" value="1"/>
</dbReference>
<proteinExistence type="predicted"/>
<feature type="domain" description="DUF6531" evidence="2">
    <location>
        <begin position="294"/>
        <end position="368"/>
    </location>
</feature>
<dbReference type="NCBIfam" id="TIGR01643">
    <property type="entry name" value="YD_repeat_2x"/>
    <property type="match status" value="7"/>
</dbReference>
<sequence length="1444" mass="161682">MAKTVGGLAHDVVADVGKKSPGKSFGTLFSEKKTQLDNLQKDLAAAIMPSVPGQPAGKYTDLGFGVDFHSTIVPPSPMCAVPNIFMVFDIIGAVFAAINSVLPTPTEHKEVSEGEEQLPQPITVSSVARAIVTMMQPSVKVNNKFIANAGTGIQHLPGVIAHGPAPIVAPMAQGEMFMGSSTVMADSAPFSYQFLPALSCNIVGIPAPFRAKKPSKPKLTLMAPTDCMATVIPAGMAVLVGGPPTIDLFALGINLGLKGFGKLWKKGGDKIFKKIDPNTKWGKFKQNTKCFLFGEPVDIATGRVVSENEEFSFPGAIPFVFTRRYYSDMPKTSSLGKSWHHNYDIYHSEADENGAIFVRIEDGRFIAFPVLGNNDTIYHPIEKLTWSKTKQGYILENENKLQYHFGTNRKLAYIKNTIGDKISVKYNANNNIDSVTDTAGRVFKFSYNNPEYINLLTTIELETQEGFVWNHNYKYNSEGLLHKVIDVNNAEKTFRYKDGLLSHLTNQLGGNFYWEYQGKGENAKCIHTWGDEGLLEYHTEYLKGKTIVTNSLGNTTVYEYDDRLLITKITDPMGGVTINRYNENEEKVLTIDPMGNSTKFNYDQRGNLIAITNAFDNTERFSYNEQDLLVSHTSYQGNSLKRTFNNLGQVTQIEYPNGSSVQLDYKKGKLYQITDQNKNTTTLEWDKSHNLTTIHLPNGTATHMTYDSLGRVQKTVAANGATTTYDYDKVGNVLKLIEPTGNVHQFTYNTAGSVLTAKDHKRNVKFSYWGLGHLKKRTENGKSVTFYYDTEEQLKSIRNEAGELYRFSRDGNGNIIGEWGFDGLSRKYRRDANGQVTTTISPLHTTNYNYNALGQLTAVQYSNGTYELFSYDKDGNLTLAENQDNQVRLQLDKVGNVLQESQNGHLINNTYNNFGQRTQMQSSLGAQLNNQYNPLGELTNSNAAQDKATAWQAAFEYNSMGWEVERLLSGGVTQKTNYDQAGRIKELHVHSQNYEPSKRQYSWNPSNQLEQLIVNGKTTTFNYDALGNLAQANYQQTETIYKVPDRIGNLYKTADRNGYTYDKGGKLLADPEWNYTYDAEGNLIKKIAKNKQAKGFNLIDDGNSHLLTWEYVWNANGSLQKVSNNEGLLTTFEYDALGRRTAKINPLVKNRDNITRFLWDGNVPLHEWTYNLKDRPQLVVNSTGVLTYNSPEPFNNATTWVFNEGSFVPTAKLVNGEYFSIVSDHLGTPVEAYNKEGEKVWACELDIYGKAIKFTGDKTFIPFRYQGQYFDDDLELCYNRFRYYSPDSGTYISQDPIGLASGEANFYSYVNDSNSWVDVFGLTVTPGQVGTYDELVKASDVGDELDLHHIPQDKLGHLPRKDGIAVVMPKAEHAQTRTYKSKGRKTAALDKNRAFKDVLADDLADLKRIGGSKYDDSIKKIIKAYEDTGLLKKGELNAKKIKCH</sequence>
<dbReference type="InterPro" id="IPR006530">
    <property type="entry name" value="YD"/>
</dbReference>
<dbReference type="Gene3D" id="2.180.10.10">
    <property type="entry name" value="RHS repeat-associated core"/>
    <property type="match status" value="4"/>
</dbReference>
<accession>A0ABP3B3A0</accession>
<dbReference type="CDD" id="cd14740">
    <property type="entry name" value="PAAR_4"/>
    <property type="match status" value="1"/>
</dbReference>
<dbReference type="Proteomes" id="UP000019275">
    <property type="component" value="Unassembled WGS sequence"/>
</dbReference>
<feature type="domain" description="Teneurin-like YD-shell" evidence="3">
    <location>
        <begin position="831"/>
        <end position="941"/>
    </location>
</feature>
<evidence type="ECO:0000259" key="3">
    <source>
        <dbReference type="Pfam" id="PF25023"/>
    </source>
</evidence>
<keyword evidence="5" id="KW-1185">Reference proteome</keyword>
<evidence type="ECO:0000313" key="5">
    <source>
        <dbReference type="Proteomes" id="UP000019275"/>
    </source>
</evidence>
<dbReference type="PANTHER" id="PTHR32305">
    <property type="match status" value="1"/>
</dbReference>
<evidence type="ECO:0000259" key="2">
    <source>
        <dbReference type="Pfam" id="PF20148"/>
    </source>
</evidence>
<organism evidence="4 5">
    <name type="scientific">Cellulophaga geojensis KL-A</name>
    <dbReference type="NCBI Taxonomy" id="1328323"/>
    <lineage>
        <taxon>Bacteria</taxon>
        <taxon>Pseudomonadati</taxon>
        <taxon>Bacteroidota</taxon>
        <taxon>Flavobacteriia</taxon>
        <taxon>Flavobacteriales</taxon>
        <taxon>Flavobacteriaceae</taxon>
        <taxon>Cellulophaga</taxon>
    </lineage>
</organism>
<dbReference type="InterPro" id="IPR056823">
    <property type="entry name" value="TEN-like_YD-shell"/>
</dbReference>
<dbReference type="PANTHER" id="PTHR32305:SF15">
    <property type="entry name" value="PROTEIN RHSA-RELATED"/>
    <property type="match status" value="1"/>
</dbReference>
<dbReference type="Pfam" id="PF25023">
    <property type="entry name" value="TEN_YD-shell"/>
    <property type="match status" value="5"/>
</dbReference>
<gene>
    <name evidence="4" type="ORF">KLA_15800</name>
</gene>
<dbReference type="InterPro" id="IPR031325">
    <property type="entry name" value="RHS_repeat"/>
</dbReference>
<feature type="domain" description="Teneurin-like YD-shell" evidence="3">
    <location>
        <begin position="975"/>
        <end position="1091"/>
    </location>
</feature>
<feature type="domain" description="Teneurin-like YD-shell" evidence="3">
    <location>
        <begin position="403"/>
        <end position="531"/>
    </location>
</feature>
<evidence type="ECO:0000313" key="4">
    <source>
        <dbReference type="EMBL" id="EWH11475.1"/>
    </source>
</evidence>
<comment type="caution">
    <text evidence="4">The sequence shown here is derived from an EMBL/GenBank/DDBJ whole genome shotgun (WGS) entry which is preliminary data.</text>
</comment>
<feature type="domain" description="Teneurin-like YD-shell" evidence="3">
    <location>
        <begin position="558"/>
        <end position="665"/>
    </location>
</feature>
<reference evidence="4 5" key="1">
    <citation type="journal article" date="2014" name="Genome Announc.">
        <title>Draft Genome Sequence of the Carrageenan-Degrading Bacterium Cellulophaga sp. Strain KL-A, Isolated from Decaying Marine Algae.</title>
        <authorList>
            <person name="Shan D."/>
            <person name="Ying J."/>
            <person name="Li X."/>
            <person name="Gao Z."/>
            <person name="Wei G."/>
            <person name="Shao Z."/>
        </authorList>
    </citation>
    <scope>NUCLEOTIDE SEQUENCE [LARGE SCALE GENOMIC DNA]</scope>
    <source>
        <strain evidence="4 5">KL-A</strain>
    </source>
</reference>
<dbReference type="NCBIfam" id="TIGR03696">
    <property type="entry name" value="Rhs_assc_core"/>
    <property type="match status" value="1"/>
</dbReference>
<dbReference type="InterPro" id="IPR050708">
    <property type="entry name" value="T6SS_VgrG/RHS"/>
</dbReference>